<keyword evidence="4 5" id="KW-0378">Hydrolase</keyword>
<keyword evidence="8" id="KW-1185">Reference proteome</keyword>
<protein>
    <recommendedName>
        <fullName evidence="5">Ribonuclease VapC</fullName>
        <shortName evidence="5">RNase VapC</shortName>
        <ecNumber evidence="5">3.1.-.-</ecNumber>
    </recommendedName>
    <alternativeName>
        <fullName evidence="5">Toxin VapC</fullName>
    </alternativeName>
</protein>
<evidence type="ECO:0000256" key="3">
    <source>
        <dbReference type="ARBA" id="ARBA00022723"/>
    </source>
</evidence>
<dbReference type="Proteomes" id="UP000334340">
    <property type="component" value="Unassembled WGS sequence"/>
</dbReference>
<dbReference type="SUPFAM" id="SSF88723">
    <property type="entry name" value="PIN domain-like"/>
    <property type="match status" value="1"/>
</dbReference>
<dbReference type="Gene3D" id="3.40.50.1010">
    <property type="entry name" value="5'-nuclease"/>
    <property type="match status" value="1"/>
</dbReference>
<comment type="cofactor">
    <cofactor evidence="5">
        <name>Mg(2+)</name>
        <dbReference type="ChEBI" id="CHEBI:18420"/>
    </cofactor>
</comment>
<comment type="function">
    <text evidence="5">Toxic component of a toxin-antitoxin (TA) system. An RNase.</text>
</comment>
<feature type="binding site" evidence="5">
    <location>
        <position position="87"/>
    </location>
    <ligand>
        <name>Mg(2+)</name>
        <dbReference type="ChEBI" id="CHEBI:18420"/>
    </ligand>
</feature>
<sequence length="125" mass="13801">MMVLVDTSVWVDHLRRGNRRLAKLLDESLVVSHLFVIGELACGNLRNRREILGLLSALPTAPLAEQAEVLRLLDIERLSGRGLGWIDVHLLASARLMACRLWSLDKPLVSAAESLCLTVTPGTPR</sequence>
<dbReference type="InterPro" id="IPR002716">
    <property type="entry name" value="PIN_dom"/>
</dbReference>
<comment type="similarity">
    <text evidence="5">Belongs to the PINc/VapC protein family.</text>
</comment>
<dbReference type="EC" id="3.1.-.-" evidence="5"/>
<dbReference type="Pfam" id="PF01850">
    <property type="entry name" value="PIN"/>
    <property type="match status" value="1"/>
</dbReference>
<feature type="domain" description="PIN" evidence="6">
    <location>
        <begin position="3"/>
        <end position="106"/>
    </location>
</feature>
<evidence type="ECO:0000256" key="1">
    <source>
        <dbReference type="ARBA" id="ARBA00022649"/>
    </source>
</evidence>
<gene>
    <name evidence="5" type="primary">vapC</name>
    <name evidence="7" type="ORF">MELA_01258</name>
</gene>
<keyword evidence="5" id="KW-0460">Magnesium</keyword>
<name>A0A564ZI93_9BACT</name>
<evidence type="ECO:0000259" key="6">
    <source>
        <dbReference type="Pfam" id="PF01850"/>
    </source>
</evidence>
<dbReference type="AlphaFoldDB" id="A0A564ZI93"/>
<keyword evidence="1 5" id="KW-1277">Toxin-antitoxin system</keyword>
<dbReference type="GO" id="GO:0016787">
    <property type="term" value="F:hydrolase activity"/>
    <property type="evidence" value="ECO:0007669"/>
    <property type="project" value="UniProtKB-KW"/>
</dbReference>
<dbReference type="HAMAP" id="MF_00265">
    <property type="entry name" value="VapC_Nob1"/>
    <property type="match status" value="1"/>
</dbReference>
<feature type="binding site" evidence="5">
    <location>
        <position position="6"/>
    </location>
    <ligand>
        <name>Mg(2+)</name>
        <dbReference type="ChEBI" id="CHEBI:18420"/>
    </ligand>
</feature>
<evidence type="ECO:0000313" key="8">
    <source>
        <dbReference type="Proteomes" id="UP000334340"/>
    </source>
</evidence>
<organism evidence="7 8">
    <name type="scientific">Candidatus Methylomirabilis lanthanidiphila</name>
    <dbReference type="NCBI Taxonomy" id="2211376"/>
    <lineage>
        <taxon>Bacteria</taxon>
        <taxon>Candidatus Methylomirabilota</taxon>
        <taxon>Candidatus Methylomirabilia</taxon>
        <taxon>Candidatus Methylomirabilales</taxon>
        <taxon>Candidatus Methylomirabilaceae</taxon>
        <taxon>Candidatus Methylomirabilis</taxon>
    </lineage>
</organism>
<dbReference type="InterPro" id="IPR022907">
    <property type="entry name" value="VapC_family"/>
</dbReference>
<dbReference type="GO" id="GO:0004540">
    <property type="term" value="F:RNA nuclease activity"/>
    <property type="evidence" value="ECO:0007669"/>
    <property type="project" value="InterPro"/>
</dbReference>
<proteinExistence type="inferred from homology"/>
<dbReference type="GO" id="GO:0090729">
    <property type="term" value="F:toxin activity"/>
    <property type="evidence" value="ECO:0007669"/>
    <property type="project" value="UniProtKB-KW"/>
</dbReference>
<dbReference type="GO" id="GO:0000287">
    <property type="term" value="F:magnesium ion binding"/>
    <property type="evidence" value="ECO:0007669"/>
    <property type="project" value="UniProtKB-UniRule"/>
</dbReference>
<accession>A0A564ZI93</accession>
<reference evidence="7 8" key="1">
    <citation type="submission" date="2019-07" db="EMBL/GenBank/DDBJ databases">
        <authorList>
            <person name="Cremers G."/>
        </authorList>
    </citation>
    <scope>NUCLEOTIDE SEQUENCE [LARGE SCALE GENOMIC DNA]</scope>
</reference>
<keyword evidence="3 5" id="KW-0479">Metal-binding</keyword>
<dbReference type="EMBL" id="CABIKM010000020">
    <property type="protein sequence ID" value="VUZ84883.1"/>
    <property type="molecule type" value="Genomic_DNA"/>
</dbReference>
<evidence type="ECO:0000256" key="4">
    <source>
        <dbReference type="ARBA" id="ARBA00022801"/>
    </source>
</evidence>
<dbReference type="InterPro" id="IPR029060">
    <property type="entry name" value="PIN-like_dom_sf"/>
</dbReference>
<evidence type="ECO:0000256" key="2">
    <source>
        <dbReference type="ARBA" id="ARBA00022722"/>
    </source>
</evidence>
<keyword evidence="5" id="KW-0800">Toxin</keyword>
<evidence type="ECO:0000313" key="7">
    <source>
        <dbReference type="EMBL" id="VUZ84883.1"/>
    </source>
</evidence>
<keyword evidence="2 5" id="KW-0540">Nuclease</keyword>
<evidence type="ECO:0000256" key="5">
    <source>
        <dbReference type="HAMAP-Rule" id="MF_00265"/>
    </source>
</evidence>